<feature type="compositionally biased region" description="Gly residues" evidence="1">
    <location>
        <begin position="81"/>
        <end position="93"/>
    </location>
</feature>
<feature type="compositionally biased region" description="Basic and acidic residues" evidence="1">
    <location>
        <begin position="56"/>
        <end position="68"/>
    </location>
</feature>
<dbReference type="EMBL" id="KQ965794">
    <property type="protein sequence ID" value="KXS11882.1"/>
    <property type="molecule type" value="Genomic_DNA"/>
</dbReference>
<evidence type="ECO:0000313" key="2">
    <source>
        <dbReference type="EMBL" id="KXS11882.1"/>
    </source>
</evidence>
<keyword evidence="3" id="KW-1185">Reference proteome</keyword>
<dbReference type="AlphaFoldDB" id="A0A139A4Z0"/>
<evidence type="ECO:0000256" key="1">
    <source>
        <dbReference type="SAM" id="MobiDB-lite"/>
    </source>
</evidence>
<name>A0A139A4Z0_GONPJ</name>
<dbReference type="OrthoDB" id="2141317at2759"/>
<dbReference type="Proteomes" id="UP000070544">
    <property type="component" value="Unassembled WGS sequence"/>
</dbReference>
<evidence type="ECO:0000313" key="3">
    <source>
        <dbReference type="Proteomes" id="UP000070544"/>
    </source>
</evidence>
<sequence length="195" mass="20823">MSKSATQTLPLTPDNLRKLQDQYARISPVPTEQRIIRWLQSIPVGDAVNGAPSDPSKSHNDTGQDHQDPSGIRGSNTSLGNQGGEDGNPALGGGRKDADGRKTTKSANPGGVGGKMVSPATGSRRVSEVDKGKDRGRLCCYLKVEVSGNTQMLPIHEFDVPRELAMSFCKANNILGSVDSLTEHIVTAINNYRKS</sequence>
<feature type="region of interest" description="Disordered" evidence="1">
    <location>
        <begin position="46"/>
        <end position="129"/>
    </location>
</feature>
<proteinExistence type="predicted"/>
<gene>
    <name evidence="2" type="ORF">M427DRAFT_60027</name>
</gene>
<accession>A0A139A4Z0</accession>
<protein>
    <submittedName>
        <fullName evidence="2">Uncharacterized protein</fullName>
    </submittedName>
</protein>
<organism evidence="2 3">
    <name type="scientific">Gonapodya prolifera (strain JEL478)</name>
    <name type="common">Monoblepharis prolifera</name>
    <dbReference type="NCBI Taxonomy" id="1344416"/>
    <lineage>
        <taxon>Eukaryota</taxon>
        <taxon>Fungi</taxon>
        <taxon>Fungi incertae sedis</taxon>
        <taxon>Chytridiomycota</taxon>
        <taxon>Chytridiomycota incertae sedis</taxon>
        <taxon>Monoblepharidomycetes</taxon>
        <taxon>Monoblepharidales</taxon>
        <taxon>Gonapodyaceae</taxon>
        <taxon>Gonapodya</taxon>
    </lineage>
</organism>
<reference evidence="2 3" key="1">
    <citation type="journal article" date="2015" name="Genome Biol. Evol.">
        <title>Phylogenomic analyses indicate that early fungi evolved digesting cell walls of algal ancestors of land plants.</title>
        <authorList>
            <person name="Chang Y."/>
            <person name="Wang S."/>
            <person name="Sekimoto S."/>
            <person name="Aerts A.L."/>
            <person name="Choi C."/>
            <person name="Clum A."/>
            <person name="LaButti K.M."/>
            <person name="Lindquist E.A."/>
            <person name="Yee Ngan C."/>
            <person name="Ohm R.A."/>
            <person name="Salamov A.A."/>
            <person name="Grigoriev I.V."/>
            <person name="Spatafora J.W."/>
            <person name="Berbee M.L."/>
        </authorList>
    </citation>
    <scope>NUCLEOTIDE SEQUENCE [LARGE SCALE GENOMIC DNA]</scope>
    <source>
        <strain evidence="2 3">JEL478</strain>
    </source>
</reference>